<gene>
    <name evidence="4" type="ORF">BC936DRAFT_150145</name>
</gene>
<evidence type="ECO:0000313" key="5">
    <source>
        <dbReference type="Proteomes" id="UP000268093"/>
    </source>
</evidence>
<dbReference type="OrthoDB" id="10259820at2759"/>
<protein>
    <submittedName>
        <fullName evidence="4">Ribosomal protein L22e</fullName>
    </submittedName>
</protein>
<dbReference type="GO" id="GO:0005840">
    <property type="term" value="C:ribosome"/>
    <property type="evidence" value="ECO:0007669"/>
    <property type="project" value="UniProtKB-KW"/>
</dbReference>
<dbReference type="InterPro" id="IPR038526">
    <property type="entry name" value="Ribosomal_eL22_sf"/>
</dbReference>
<dbReference type="PANTHER" id="PTHR10064">
    <property type="entry name" value="60S RIBOSOMAL PROTEIN L22"/>
    <property type="match status" value="1"/>
</dbReference>
<dbReference type="InterPro" id="IPR002671">
    <property type="entry name" value="Ribosomal_eL22"/>
</dbReference>
<dbReference type="GO" id="GO:0003735">
    <property type="term" value="F:structural constituent of ribosome"/>
    <property type="evidence" value="ECO:0007669"/>
    <property type="project" value="InterPro"/>
</dbReference>
<dbReference type="GO" id="GO:0003723">
    <property type="term" value="F:RNA binding"/>
    <property type="evidence" value="ECO:0007669"/>
    <property type="project" value="TreeGrafter"/>
</dbReference>
<dbReference type="FunFam" id="3.30.1360.210:FF:000001">
    <property type="entry name" value="60S ribosomal protein L22 1"/>
    <property type="match status" value="1"/>
</dbReference>
<evidence type="ECO:0000256" key="2">
    <source>
        <dbReference type="ARBA" id="ARBA00022980"/>
    </source>
</evidence>
<dbReference type="Gene3D" id="3.30.1360.210">
    <property type="match status" value="1"/>
</dbReference>
<keyword evidence="3" id="KW-0687">Ribonucleoprotein</keyword>
<evidence type="ECO:0000313" key="4">
    <source>
        <dbReference type="EMBL" id="RUP43951.1"/>
    </source>
</evidence>
<dbReference type="GO" id="GO:0005737">
    <property type="term" value="C:cytoplasm"/>
    <property type="evidence" value="ECO:0007669"/>
    <property type="project" value="UniProtKB-ARBA"/>
</dbReference>
<dbReference type="GO" id="GO:0002181">
    <property type="term" value="P:cytoplasmic translation"/>
    <property type="evidence" value="ECO:0007669"/>
    <property type="project" value="TreeGrafter"/>
</dbReference>
<organism evidence="4 5">
    <name type="scientific">Jimgerdemannia flammicorona</name>
    <dbReference type="NCBI Taxonomy" id="994334"/>
    <lineage>
        <taxon>Eukaryota</taxon>
        <taxon>Fungi</taxon>
        <taxon>Fungi incertae sedis</taxon>
        <taxon>Mucoromycota</taxon>
        <taxon>Mucoromycotina</taxon>
        <taxon>Endogonomycetes</taxon>
        <taxon>Endogonales</taxon>
        <taxon>Endogonaceae</taxon>
        <taxon>Jimgerdemannia</taxon>
    </lineage>
</organism>
<evidence type="ECO:0000256" key="1">
    <source>
        <dbReference type="ARBA" id="ARBA00007817"/>
    </source>
</evidence>
<comment type="similarity">
    <text evidence="1">Belongs to the eukaryotic ribosomal protein eL22 family.</text>
</comment>
<dbReference type="PANTHER" id="PTHR10064:SF31">
    <property type="entry name" value="LARGE RIBOSOMAL SUBUNIT PROTEIN EL22A-RELATED"/>
    <property type="match status" value="1"/>
</dbReference>
<accession>A0A433CZG5</accession>
<keyword evidence="5" id="KW-1185">Reference proteome</keyword>
<dbReference type="EMBL" id="RBNI01009941">
    <property type="protein sequence ID" value="RUP43951.1"/>
    <property type="molecule type" value="Genomic_DNA"/>
</dbReference>
<comment type="caution">
    <text evidence="4">The sequence shown here is derived from an EMBL/GenBank/DDBJ whole genome shotgun (WGS) entry which is preliminary data.</text>
</comment>
<name>A0A433CZG5_9FUNG</name>
<dbReference type="Pfam" id="PF01776">
    <property type="entry name" value="Ribosomal_L22e"/>
    <property type="match status" value="1"/>
</dbReference>
<reference evidence="4 5" key="1">
    <citation type="journal article" date="2018" name="New Phytol.">
        <title>Phylogenomics of Endogonaceae and evolution of mycorrhizas within Mucoromycota.</title>
        <authorList>
            <person name="Chang Y."/>
            <person name="Desiro A."/>
            <person name="Na H."/>
            <person name="Sandor L."/>
            <person name="Lipzen A."/>
            <person name="Clum A."/>
            <person name="Barry K."/>
            <person name="Grigoriev I.V."/>
            <person name="Martin F.M."/>
            <person name="Stajich J.E."/>
            <person name="Smith M.E."/>
            <person name="Bonito G."/>
            <person name="Spatafora J.W."/>
        </authorList>
    </citation>
    <scope>NUCLEOTIDE SEQUENCE [LARGE SCALE GENOMIC DNA]</scope>
    <source>
        <strain evidence="4 5">GMNB39</strain>
    </source>
</reference>
<dbReference type="AlphaFoldDB" id="A0A433CZG5"/>
<keyword evidence="2 4" id="KW-0689">Ribosomal protein</keyword>
<sequence length="127" mass="14352">MPAAKGANKAKKAPPKLKFVIDVSGPANDKIFDAAGFEKFLHDRIKVSGRTNNLGDAVTITRGDDSKITVTANTAFSKRYLKYLTKKFLKKHQLRDWLRVIATDKNTFELKYFNIANNEDDDDDDDE</sequence>
<proteinExistence type="inferred from homology"/>
<dbReference type="Proteomes" id="UP000268093">
    <property type="component" value="Unassembled WGS sequence"/>
</dbReference>
<evidence type="ECO:0000256" key="3">
    <source>
        <dbReference type="ARBA" id="ARBA00023274"/>
    </source>
</evidence>
<dbReference type="GO" id="GO:1990904">
    <property type="term" value="C:ribonucleoprotein complex"/>
    <property type="evidence" value="ECO:0007669"/>
    <property type="project" value="UniProtKB-KW"/>
</dbReference>